<dbReference type="Proteomes" id="UP000450676">
    <property type="component" value="Unassembled WGS sequence"/>
</dbReference>
<feature type="domain" description="Methyl-accepting transducer" evidence="5">
    <location>
        <begin position="101"/>
        <end position="276"/>
    </location>
</feature>
<evidence type="ECO:0000256" key="4">
    <source>
        <dbReference type="SAM" id="Phobius"/>
    </source>
</evidence>
<dbReference type="Pfam" id="PF00015">
    <property type="entry name" value="MCPsignal"/>
    <property type="match status" value="1"/>
</dbReference>
<reference evidence="6 7" key="1">
    <citation type="submission" date="2019-12" db="EMBL/GenBank/DDBJ databases">
        <title>Novel species isolated from a subtropical stream in China.</title>
        <authorList>
            <person name="Lu H."/>
        </authorList>
    </citation>
    <scope>NUCLEOTIDE SEQUENCE [LARGE SCALE GENOMIC DNA]</scope>
    <source>
        <strain evidence="6 7">FT127W</strain>
    </source>
</reference>
<keyword evidence="4" id="KW-1133">Transmembrane helix</keyword>
<evidence type="ECO:0000313" key="7">
    <source>
        <dbReference type="Proteomes" id="UP000450676"/>
    </source>
</evidence>
<sequence>MDGRRLPWRIPAVNNFVRSHSCLLLPLGLALLAAIAVLAFSGFSLAGLLTVLLLVGCGYGSGLYFKSMQSTFHDSVDQYLDGQRALGASVAPIWSRHIENSITQMDEAVAALAGRFGGIVERLDQAVGASSVATASMDGGDGLVTVFANSERELQGVVASLRSATESKAAMLDKVNGLGQFVRELKDMAADVASIAAQTNLLALNAAIEAARAGERGRGFAVVAKEVRMLSNQSADTGRRIAEKVALVSSAIVATTQAAQQSGALEEESTRLSEEAIASVLDGFRGVTDALVQSSNLLKEESVGIQYEVGEALVQLQFQDRVTQIMSHVKQNIDLLRSALEQNCDSYTQDRQLQPLDAAGLLASLEKTYAMAEEYALDRQTGPAGTQQAAALPAPADEVTFF</sequence>
<dbReference type="PRINTS" id="PR00260">
    <property type="entry name" value="CHEMTRNSDUCR"/>
</dbReference>
<dbReference type="InterPro" id="IPR004090">
    <property type="entry name" value="Chemotax_Me-accpt_rcpt"/>
</dbReference>
<evidence type="ECO:0000259" key="5">
    <source>
        <dbReference type="PROSITE" id="PS50111"/>
    </source>
</evidence>
<proteinExistence type="inferred from homology"/>
<accession>A0A7X4KLD2</accession>
<dbReference type="InterPro" id="IPR004089">
    <property type="entry name" value="MCPsignal_dom"/>
</dbReference>
<keyword evidence="7" id="KW-1185">Reference proteome</keyword>
<dbReference type="PANTHER" id="PTHR32089">
    <property type="entry name" value="METHYL-ACCEPTING CHEMOTAXIS PROTEIN MCPB"/>
    <property type="match status" value="1"/>
</dbReference>
<dbReference type="GO" id="GO:0004888">
    <property type="term" value="F:transmembrane signaling receptor activity"/>
    <property type="evidence" value="ECO:0007669"/>
    <property type="project" value="InterPro"/>
</dbReference>
<comment type="similarity">
    <text evidence="2">Belongs to the methyl-accepting chemotaxis (MCP) protein family.</text>
</comment>
<name>A0A7X4KLD2_9BURK</name>
<comment type="caution">
    <text evidence="6">The sequence shown here is derived from an EMBL/GenBank/DDBJ whole genome shotgun (WGS) entry which is preliminary data.</text>
</comment>
<dbReference type="GO" id="GO:0007165">
    <property type="term" value="P:signal transduction"/>
    <property type="evidence" value="ECO:0007669"/>
    <property type="project" value="UniProtKB-KW"/>
</dbReference>
<evidence type="ECO:0000313" key="6">
    <source>
        <dbReference type="EMBL" id="MYN08079.1"/>
    </source>
</evidence>
<dbReference type="Gene3D" id="1.10.287.950">
    <property type="entry name" value="Methyl-accepting chemotaxis protein"/>
    <property type="match status" value="1"/>
</dbReference>
<dbReference type="AlphaFoldDB" id="A0A7X4KLD2"/>
<dbReference type="GO" id="GO:0006935">
    <property type="term" value="P:chemotaxis"/>
    <property type="evidence" value="ECO:0007669"/>
    <property type="project" value="InterPro"/>
</dbReference>
<evidence type="ECO:0000256" key="2">
    <source>
        <dbReference type="ARBA" id="ARBA00029447"/>
    </source>
</evidence>
<dbReference type="PROSITE" id="PS50111">
    <property type="entry name" value="CHEMOTAXIS_TRANSDUC_2"/>
    <property type="match status" value="1"/>
</dbReference>
<dbReference type="SMART" id="SM00283">
    <property type="entry name" value="MA"/>
    <property type="match status" value="1"/>
</dbReference>
<keyword evidence="1 3" id="KW-0807">Transducer</keyword>
<dbReference type="SUPFAM" id="SSF58104">
    <property type="entry name" value="Methyl-accepting chemotaxis protein (MCP) signaling domain"/>
    <property type="match status" value="1"/>
</dbReference>
<organism evidence="6 7">
    <name type="scientific">Pseudoduganella aquatica</name>
    <dbReference type="NCBI Taxonomy" id="2660641"/>
    <lineage>
        <taxon>Bacteria</taxon>
        <taxon>Pseudomonadati</taxon>
        <taxon>Pseudomonadota</taxon>
        <taxon>Betaproteobacteria</taxon>
        <taxon>Burkholderiales</taxon>
        <taxon>Oxalobacteraceae</taxon>
        <taxon>Telluria group</taxon>
        <taxon>Pseudoduganella</taxon>
    </lineage>
</organism>
<evidence type="ECO:0000256" key="3">
    <source>
        <dbReference type="PROSITE-ProRule" id="PRU00284"/>
    </source>
</evidence>
<keyword evidence="4" id="KW-0812">Transmembrane</keyword>
<dbReference type="GO" id="GO:0016020">
    <property type="term" value="C:membrane"/>
    <property type="evidence" value="ECO:0007669"/>
    <property type="project" value="InterPro"/>
</dbReference>
<evidence type="ECO:0000256" key="1">
    <source>
        <dbReference type="ARBA" id="ARBA00023224"/>
    </source>
</evidence>
<dbReference type="EMBL" id="WWCU01000011">
    <property type="protein sequence ID" value="MYN08079.1"/>
    <property type="molecule type" value="Genomic_DNA"/>
</dbReference>
<dbReference type="PANTHER" id="PTHR32089:SF112">
    <property type="entry name" value="LYSOZYME-LIKE PROTEIN-RELATED"/>
    <property type="match status" value="1"/>
</dbReference>
<keyword evidence="4" id="KW-0472">Membrane</keyword>
<protein>
    <submittedName>
        <fullName evidence="6">Chemotaxis protein</fullName>
    </submittedName>
</protein>
<feature type="transmembrane region" description="Helical" evidence="4">
    <location>
        <begin position="21"/>
        <end position="40"/>
    </location>
</feature>
<gene>
    <name evidence="6" type="ORF">GTP77_12125</name>
</gene>